<dbReference type="InterPro" id="IPR010104">
    <property type="entry name" value="TonB_rcpt_bac"/>
</dbReference>
<dbReference type="InterPro" id="IPR037066">
    <property type="entry name" value="Plug_dom_sf"/>
</dbReference>
<evidence type="ECO:0000256" key="8">
    <source>
        <dbReference type="PROSITE-ProRule" id="PRU01360"/>
    </source>
</evidence>
<keyword evidence="3 8" id="KW-1134">Transmembrane beta strand</keyword>
<dbReference type="PANTHER" id="PTHR40980:SF3">
    <property type="entry name" value="TONB-DEPENDENT RECEPTOR-LIKE BETA-BARREL DOMAIN-CONTAINING PROTEIN"/>
    <property type="match status" value="1"/>
</dbReference>
<evidence type="ECO:0000313" key="14">
    <source>
        <dbReference type="Proteomes" id="UP001231616"/>
    </source>
</evidence>
<dbReference type="CDD" id="cd01347">
    <property type="entry name" value="ligand_gated_channel"/>
    <property type="match status" value="1"/>
</dbReference>
<feature type="domain" description="TonB-dependent receptor plug" evidence="12">
    <location>
        <begin position="58"/>
        <end position="165"/>
    </location>
</feature>
<feature type="domain" description="TonB-dependent receptor-like beta-barrel" evidence="11">
    <location>
        <begin position="400"/>
        <end position="823"/>
    </location>
</feature>
<evidence type="ECO:0000256" key="10">
    <source>
        <dbReference type="SAM" id="SignalP"/>
    </source>
</evidence>
<keyword evidence="7 8" id="KW-0998">Cell outer membrane</keyword>
<protein>
    <submittedName>
        <fullName evidence="13">TonB-dependent receptor</fullName>
    </submittedName>
</protein>
<sequence>MHKSTLFRVSVLSASVMFACSSLASEVDATEEEEVERIQVRGFAASQERNLNIKRFSDTIVDAVTAEDVGKFPDQTVADSLARISGVQVEKSDGESDRVSIRGTAPHLNLTLLNGQNVASATASTSILTPSRGFNYSLLPAEVIQTLEVHKSAQAKIDEGSLGGTVIVRTRNPLELESNFLALSARMAYQDTSDKTSPQLSGFYSWKNDNEDFGFNFSAVYKENNIQRDSKFTRGLSRVVRDDMTYFAPAEARASRYESARDLTTLTAAIQYAPNDAWSLTFNNLFSKVDQENRSVANGAYLIGSPNDIQFSNTVGNLITSGRVFPNADDVNWEQEALYTANYHLGGYETRVHDLQADYTADNYTLSFQLGFTRAKGDIKDDQVEFQAAAEADFSIAGGDVSYRFDDSLMPADYNGLYTHRNLISNTQKESYFQADLNYVLNGEWFTSIDAGVKYRAHNKTSGLFKVVWHPDDLGAARLNQFTDGSLIQDFFGQGSEQHALYQFNHTAWQQWTVDTTPLREYDHMEYAFDLTENIGNAYLQGNFAVDKLRGNIGVRYARTEQTSEGYDFWMQFPWAPESWIWTPVVVERSYDDILPSLNINYDLADDIIVRFAAAKVISRPDYDLLTSRRGYRKTAFHNPPNPGFQGNPHLDPYRANQYDLSAEYYFTSASIISVAYFYKDIGSYIDEQYFPVMLPDEDNNLDEYNLRTPVNTKGGINQGIELNLQHNFGNGFGALANYTYADAKMSEEGKELPNNSRHTYNATAYYDKGDWSARISYNYRDRYYAGIIGEHRWYQSGYGQIDTNITYQINENFSAMFQVVNLGDSKAKAEVGDDGVPFRINHFGRRIFAGVRATF</sequence>
<dbReference type="InterPro" id="IPR036942">
    <property type="entry name" value="Beta-barrel_TonB_sf"/>
</dbReference>
<evidence type="ECO:0000256" key="7">
    <source>
        <dbReference type="ARBA" id="ARBA00023237"/>
    </source>
</evidence>
<evidence type="ECO:0000256" key="2">
    <source>
        <dbReference type="ARBA" id="ARBA00022448"/>
    </source>
</evidence>
<feature type="chain" id="PRO_5045527498" evidence="10">
    <location>
        <begin position="25"/>
        <end position="856"/>
    </location>
</feature>
<keyword evidence="5 9" id="KW-0798">TonB box</keyword>
<reference evidence="13 14" key="1">
    <citation type="submission" date="2023-08" db="EMBL/GenBank/DDBJ databases">
        <authorList>
            <person name="Joshi A."/>
            <person name="Thite S."/>
        </authorList>
    </citation>
    <scope>NUCLEOTIDE SEQUENCE [LARGE SCALE GENOMIC DNA]</scope>
    <source>
        <strain evidence="13 14">AC40</strain>
    </source>
</reference>
<dbReference type="NCBIfam" id="TIGR01782">
    <property type="entry name" value="TonB-Xanth-Caul"/>
    <property type="match status" value="1"/>
</dbReference>
<evidence type="ECO:0000256" key="3">
    <source>
        <dbReference type="ARBA" id="ARBA00022452"/>
    </source>
</evidence>
<keyword evidence="14" id="KW-1185">Reference proteome</keyword>
<dbReference type="Pfam" id="PF00593">
    <property type="entry name" value="TonB_dep_Rec_b-barrel"/>
    <property type="match status" value="1"/>
</dbReference>
<dbReference type="Pfam" id="PF07715">
    <property type="entry name" value="Plug"/>
    <property type="match status" value="1"/>
</dbReference>
<dbReference type="SUPFAM" id="SSF56935">
    <property type="entry name" value="Porins"/>
    <property type="match status" value="1"/>
</dbReference>
<proteinExistence type="inferred from homology"/>
<dbReference type="PANTHER" id="PTHR40980">
    <property type="entry name" value="PLUG DOMAIN-CONTAINING PROTEIN"/>
    <property type="match status" value="1"/>
</dbReference>
<evidence type="ECO:0000256" key="5">
    <source>
        <dbReference type="ARBA" id="ARBA00023077"/>
    </source>
</evidence>
<dbReference type="Proteomes" id="UP001231616">
    <property type="component" value="Unassembled WGS sequence"/>
</dbReference>
<evidence type="ECO:0000256" key="4">
    <source>
        <dbReference type="ARBA" id="ARBA00022692"/>
    </source>
</evidence>
<accession>A0ABT9GZ48</accession>
<evidence type="ECO:0000259" key="11">
    <source>
        <dbReference type="Pfam" id="PF00593"/>
    </source>
</evidence>
<comment type="caution">
    <text evidence="13">The sequence shown here is derived from an EMBL/GenBank/DDBJ whole genome shotgun (WGS) entry which is preliminary data.</text>
</comment>
<dbReference type="EMBL" id="JAUZVZ010000010">
    <property type="protein sequence ID" value="MDP4536324.1"/>
    <property type="molecule type" value="Genomic_DNA"/>
</dbReference>
<dbReference type="Gene3D" id="2.170.130.10">
    <property type="entry name" value="TonB-dependent receptor, plug domain"/>
    <property type="match status" value="1"/>
</dbReference>
<organism evidence="13 14">
    <name type="scientific">Alkalimonas collagenimarina</name>
    <dbReference type="NCBI Taxonomy" id="400390"/>
    <lineage>
        <taxon>Bacteria</taxon>
        <taxon>Pseudomonadati</taxon>
        <taxon>Pseudomonadota</taxon>
        <taxon>Gammaproteobacteria</taxon>
        <taxon>Alkalimonas</taxon>
    </lineage>
</organism>
<dbReference type="InterPro" id="IPR000531">
    <property type="entry name" value="Beta-barrel_TonB"/>
</dbReference>
<keyword evidence="10" id="KW-0732">Signal</keyword>
<dbReference type="PROSITE" id="PS52016">
    <property type="entry name" value="TONB_DEPENDENT_REC_3"/>
    <property type="match status" value="1"/>
</dbReference>
<keyword evidence="4 8" id="KW-0812">Transmembrane</keyword>
<feature type="signal peptide" evidence="10">
    <location>
        <begin position="1"/>
        <end position="24"/>
    </location>
</feature>
<name>A0ABT9GZ48_9GAMM</name>
<evidence type="ECO:0000256" key="9">
    <source>
        <dbReference type="RuleBase" id="RU003357"/>
    </source>
</evidence>
<keyword evidence="2 8" id="KW-0813">Transport</keyword>
<gene>
    <name evidence="13" type="ORF">Q3O60_08995</name>
</gene>
<keyword evidence="13" id="KW-0675">Receptor</keyword>
<dbReference type="InterPro" id="IPR039426">
    <property type="entry name" value="TonB-dep_rcpt-like"/>
</dbReference>
<dbReference type="Gene3D" id="2.40.170.20">
    <property type="entry name" value="TonB-dependent receptor, beta-barrel domain"/>
    <property type="match status" value="1"/>
</dbReference>
<evidence type="ECO:0000256" key="1">
    <source>
        <dbReference type="ARBA" id="ARBA00004571"/>
    </source>
</evidence>
<keyword evidence="6 8" id="KW-0472">Membrane</keyword>
<dbReference type="PROSITE" id="PS51257">
    <property type="entry name" value="PROKAR_LIPOPROTEIN"/>
    <property type="match status" value="1"/>
</dbReference>
<evidence type="ECO:0000256" key="6">
    <source>
        <dbReference type="ARBA" id="ARBA00023136"/>
    </source>
</evidence>
<dbReference type="InterPro" id="IPR012910">
    <property type="entry name" value="Plug_dom"/>
</dbReference>
<comment type="similarity">
    <text evidence="8 9">Belongs to the TonB-dependent receptor family.</text>
</comment>
<comment type="subcellular location">
    <subcellularLocation>
        <location evidence="1 8">Cell outer membrane</location>
        <topology evidence="1 8">Multi-pass membrane protein</topology>
    </subcellularLocation>
</comment>
<evidence type="ECO:0000313" key="13">
    <source>
        <dbReference type="EMBL" id="MDP4536324.1"/>
    </source>
</evidence>
<dbReference type="RefSeq" id="WP_305893587.1">
    <property type="nucleotide sequence ID" value="NZ_JAUZVZ010000010.1"/>
</dbReference>
<evidence type="ECO:0000259" key="12">
    <source>
        <dbReference type="Pfam" id="PF07715"/>
    </source>
</evidence>